<dbReference type="EMBL" id="JAKUCV010007330">
    <property type="protein sequence ID" value="KAJ4823890.1"/>
    <property type="molecule type" value="Genomic_DNA"/>
</dbReference>
<sequence>MMLCASMICAFARSGVVRLIPMLRWLLGSIEGCFEEAVAYSFSFWLNTCWLFSE</sequence>
<dbReference type="Proteomes" id="UP001141552">
    <property type="component" value="Unassembled WGS sequence"/>
</dbReference>
<reference evidence="2" key="2">
    <citation type="journal article" date="2023" name="Plants (Basel)">
        <title>Annotation of the Turnera subulata (Passifloraceae) Draft Genome Reveals the S-Locus Evolved after the Divergence of Turneroideae from Passifloroideae in a Stepwise Manner.</title>
        <authorList>
            <person name="Henning P.M."/>
            <person name="Roalson E.H."/>
            <person name="Mir W."/>
            <person name="McCubbin A.G."/>
            <person name="Shore J.S."/>
        </authorList>
    </citation>
    <scope>NUCLEOTIDE SEQUENCE</scope>
    <source>
        <strain evidence="2">F60SS</strain>
    </source>
</reference>
<organism evidence="2 3">
    <name type="scientific">Turnera subulata</name>
    <dbReference type="NCBI Taxonomy" id="218843"/>
    <lineage>
        <taxon>Eukaryota</taxon>
        <taxon>Viridiplantae</taxon>
        <taxon>Streptophyta</taxon>
        <taxon>Embryophyta</taxon>
        <taxon>Tracheophyta</taxon>
        <taxon>Spermatophyta</taxon>
        <taxon>Magnoliopsida</taxon>
        <taxon>eudicotyledons</taxon>
        <taxon>Gunneridae</taxon>
        <taxon>Pentapetalae</taxon>
        <taxon>rosids</taxon>
        <taxon>fabids</taxon>
        <taxon>Malpighiales</taxon>
        <taxon>Passifloraceae</taxon>
        <taxon>Turnera</taxon>
    </lineage>
</organism>
<gene>
    <name evidence="2" type="ORF">Tsubulata_035685</name>
</gene>
<keyword evidence="1" id="KW-0732">Signal</keyword>
<evidence type="ECO:0000256" key="1">
    <source>
        <dbReference type="SAM" id="SignalP"/>
    </source>
</evidence>
<name>A0A9Q0J132_9ROSI</name>
<reference evidence="2" key="1">
    <citation type="submission" date="2022-02" db="EMBL/GenBank/DDBJ databases">
        <authorList>
            <person name="Henning P.M."/>
            <person name="McCubbin A.G."/>
            <person name="Shore J.S."/>
        </authorList>
    </citation>
    <scope>NUCLEOTIDE SEQUENCE</scope>
    <source>
        <strain evidence="2">F60SS</strain>
        <tissue evidence="2">Leaves</tissue>
    </source>
</reference>
<feature type="chain" id="PRO_5040410430" evidence="1">
    <location>
        <begin position="20"/>
        <end position="54"/>
    </location>
</feature>
<feature type="signal peptide" evidence="1">
    <location>
        <begin position="1"/>
        <end position="19"/>
    </location>
</feature>
<protein>
    <submittedName>
        <fullName evidence="2">Uncharacterized protein</fullName>
    </submittedName>
</protein>
<keyword evidence="3" id="KW-1185">Reference proteome</keyword>
<dbReference type="AlphaFoldDB" id="A0A9Q0J132"/>
<comment type="caution">
    <text evidence="2">The sequence shown here is derived from an EMBL/GenBank/DDBJ whole genome shotgun (WGS) entry which is preliminary data.</text>
</comment>
<evidence type="ECO:0000313" key="3">
    <source>
        <dbReference type="Proteomes" id="UP001141552"/>
    </source>
</evidence>
<proteinExistence type="predicted"/>
<accession>A0A9Q0J132</accession>
<evidence type="ECO:0000313" key="2">
    <source>
        <dbReference type="EMBL" id="KAJ4823890.1"/>
    </source>
</evidence>